<keyword evidence="1" id="KW-0175">Coiled coil</keyword>
<dbReference type="AlphaFoldDB" id="U6N3G0"/>
<feature type="region of interest" description="Disordered" evidence="2">
    <location>
        <begin position="347"/>
        <end position="395"/>
    </location>
</feature>
<dbReference type="VEuPathDB" id="ToxoDB:ENH_00075140"/>
<feature type="region of interest" description="Disordered" evidence="2">
    <location>
        <begin position="485"/>
        <end position="531"/>
    </location>
</feature>
<sequence>MEPRRTSGSSADSRSLSVSSDSDALDEPTVLEEARQGSAAANAPRTAKGRSRINSIRSKTFQRPASRSPNHVAPRSNRGVLTSGSRLLGSADAVSEGGLFRRGLSSGRRPTRVSFVDEQDKLAATSSSSESSSRPRIDFTISRQSKEPTEQPAAPQPDMKARIACRALAIANANRNVAAIAAEKQALDDTESPAIDAVEMEIDNLNHQLRDVKDSLHKHCLTILNSLVGDKWTIDTSDTLAKRMLRPSKWSTASQVQKEVHQANEDKQTWFGPSAIDVFGDSLVIEEKNPYRIVGVFARRYQDTRQRIPYLDDLVCSGVLPCIQHLEPPVGRPQLLQAPLEPLSPIKAFPDRGSLPPSKLSRNSADPNDANMGSAERISRRDLPSHSRGSHFRVASMPAPPRAPWGIAKQVMKNRKGACCVAQCPVPCSRYVCVLPPVNYTRSSAPASYATVNIENNNMRIPSRLVDYLDKNCVAVERPSWDKSSTRKHTKVKYTDSRRSRSSTQSDDTDSSWGEDGADKDGAWGSGTCEIPPMLPTSIASGLPQFFRREVGNRWLPTLFTDADIRISEYWKLENMKNREKAAWVFQGTHAEPKPYPWEEVPLEGRPLSRKEIAQQRKDAKSRRHISRDAERLLRGVAQSTTWDGEASVETHAGTFHRSSFSAAMRVAAFWEALQPYWNANTSRILEVALFKWLSKSFVFTIHRV</sequence>
<dbReference type="EMBL" id="HG725812">
    <property type="protein sequence ID" value="CDJ69839.1"/>
    <property type="molecule type" value="Genomic_DNA"/>
</dbReference>
<feature type="compositionally biased region" description="Low complexity" evidence="2">
    <location>
        <begin position="7"/>
        <end position="22"/>
    </location>
</feature>
<feature type="region of interest" description="Disordered" evidence="2">
    <location>
        <begin position="100"/>
        <end position="158"/>
    </location>
</feature>
<feature type="region of interest" description="Disordered" evidence="2">
    <location>
        <begin position="1"/>
        <end position="84"/>
    </location>
</feature>
<reference evidence="3" key="1">
    <citation type="submission" date="2013-10" db="EMBL/GenBank/DDBJ databases">
        <title>Genomic analysis of the causative agents of coccidiosis in chickens.</title>
        <authorList>
            <person name="Reid A.J."/>
            <person name="Blake D."/>
            <person name="Billington K."/>
            <person name="Browne H."/>
            <person name="Dunn M."/>
            <person name="Hung S."/>
            <person name="Kawahara F."/>
            <person name="Miranda-Saavedra D."/>
            <person name="Mourier T."/>
            <person name="Nagra H."/>
            <person name="Otto T.D."/>
            <person name="Rawlings N."/>
            <person name="Sanchez A."/>
            <person name="Sanders M."/>
            <person name="Subramaniam C."/>
            <person name="Tay Y."/>
            <person name="Dear P."/>
            <person name="Doerig C."/>
            <person name="Gruber A."/>
            <person name="Parkinson J."/>
            <person name="Shirley M."/>
            <person name="Wan K.L."/>
            <person name="Berriman M."/>
            <person name="Tomley F."/>
            <person name="Pain A."/>
        </authorList>
    </citation>
    <scope>NUCLEOTIDE SEQUENCE [LARGE SCALE GENOMIC DNA]</scope>
    <source>
        <strain evidence="3">Houghton</strain>
    </source>
</reference>
<evidence type="ECO:0000256" key="2">
    <source>
        <dbReference type="SAM" id="MobiDB-lite"/>
    </source>
</evidence>
<dbReference type="OrthoDB" id="330934at2759"/>
<protein>
    <submittedName>
        <fullName evidence="3">Uncharacterized protein</fullName>
    </submittedName>
</protein>
<reference evidence="3" key="2">
    <citation type="submission" date="2013-10" db="EMBL/GenBank/DDBJ databases">
        <authorList>
            <person name="Aslett M."/>
        </authorList>
    </citation>
    <scope>NUCLEOTIDE SEQUENCE [LARGE SCALE GENOMIC DNA]</scope>
    <source>
        <strain evidence="3">Houghton</strain>
    </source>
</reference>
<proteinExistence type="predicted"/>
<dbReference type="RefSeq" id="XP_013438305.1">
    <property type="nucleotide sequence ID" value="XM_013582851.1"/>
</dbReference>
<keyword evidence="4" id="KW-1185">Reference proteome</keyword>
<gene>
    <name evidence="3" type="ORF">ENH_00075140</name>
</gene>
<dbReference type="Proteomes" id="UP000030754">
    <property type="component" value="Unassembled WGS sequence"/>
</dbReference>
<organism evidence="3 4">
    <name type="scientific">Eimeria necatrix</name>
    <dbReference type="NCBI Taxonomy" id="51315"/>
    <lineage>
        <taxon>Eukaryota</taxon>
        <taxon>Sar</taxon>
        <taxon>Alveolata</taxon>
        <taxon>Apicomplexa</taxon>
        <taxon>Conoidasida</taxon>
        <taxon>Coccidia</taxon>
        <taxon>Eucoccidiorida</taxon>
        <taxon>Eimeriorina</taxon>
        <taxon>Eimeriidae</taxon>
        <taxon>Eimeria</taxon>
    </lineage>
</organism>
<evidence type="ECO:0000313" key="3">
    <source>
        <dbReference type="EMBL" id="CDJ69839.1"/>
    </source>
</evidence>
<name>U6N3G0_9EIME</name>
<feature type="compositionally biased region" description="Polar residues" evidence="2">
    <location>
        <begin position="52"/>
        <end position="69"/>
    </location>
</feature>
<evidence type="ECO:0000313" key="4">
    <source>
        <dbReference type="Proteomes" id="UP000030754"/>
    </source>
</evidence>
<dbReference type="GeneID" id="25477644"/>
<feature type="coiled-coil region" evidence="1">
    <location>
        <begin position="170"/>
        <end position="215"/>
    </location>
</feature>
<accession>U6N3G0</accession>
<evidence type="ECO:0000256" key="1">
    <source>
        <dbReference type="SAM" id="Coils"/>
    </source>
</evidence>